<dbReference type="Gene3D" id="1.25.40.420">
    <property type="match status" value="1"/>
</dbReference>
<protein>
    <submittedName>
        <fullName evidence="2">Protein roadkill</fullName>
    </submittedName>
</protein>
<name>A0A4Y2CMN1_ARAVE</name>
<dbReference type="PROSITE" id="PS50097">
    <property type="entry name" value="BTB"/>
    <property type="match status" value="1"/>
</dbReference>
<comment type="caution">
    <text evidence="2">The sequence shown here is derived from an EMBL/GenBank/DDBJ whole genome shotgun (WGS) entry which is preliminary data.</text>
</comment>
<evidence type="ECO:0000259" key="1">
    <source>
        <dbReference type="PROSITE" id="PS50097"/>
    </source>
</evidence>
<dbReference type="OrthoDB" id="6418792at2759"/>
<feature type="domain" description="BTB" evidence="1">
    <location>
        <begin position="319"/>
        <end position="386"/>
    </location>
</feature>
<dbReference type="SMART" id="SM00225">
    <property type="entry name" value="BTB"/>
    <property type="match status" value="1"/>
</dbReference>
<dbReference type="Proteomes" id="UP000499080">
    <property type="component" value="Unassembled WGS sequence"/>
</dbReference>
<dbReference type="InterPro" id="IPR011333">
    <property type="entry name" value="SKP1/BTB/POZ_sf"/>
</dbReference>
<dbReference type="PANTHER" id="PTHR24413">
    <property type="entry name" value="SPECKLE-TYPE POZ PROTEIN"/>
    <property type="match status" value="1"/>
</dbReference>
<dbReference type="CDD" id="cd18186">
    <property type="entry name" value="BTB_POZ_ZBTB_KLHL-like"/>
    <property type="match status" value="1"/>
</dbReference>
<dbReference type="SUPFAM" id="SSF54695">
    <property type="entry name" value="POZ domain"/>
    <property type="match status" value="1"/>
</dbReference>
<dbReference type="Gene3D" id="3.30.710.10">
    <property type="entry name" value="Potassium Channel Kv1.1, Chain A"/>
    <property type="match status" value="1"/>
</dbReference>
<accession>A0A4Y2CMN1</accession>
<dbReference type="FunFam" id="3.30.710.10:FF:000159">
    <property type="entry name" value="Speckle-type POZ protein B"/>
    <property type="match status" value="1"/>
</dbReference>
<dbReference type="InterPro" id="IPR000210">
    <property type="entry name" value="BTB/POZ_dom"/>
</dbReference>
<evidence type="ECO:0000313" key="2">
    <source>
        <dbReference type="EMBL" id="GBM04997.1"/>
    </source>
</evidence>
<evidence type="ECO:0000313" key="3">
    <source>
        <dbReference type="Proteomes" id="UP000499080"/>
    </source>
</evidence>
<organism evidence="2 3">
    <name type="scientific">Araneus ventricosus</name>
    <name type="common">Orbweaver spider</name>
    <name type="synonym">Epeira ventricosa</name>
    <dbReference type="NCBI Taxonomy" id="182803"/>
    <lineage>
        <taxon>Eukaryota</taxon>
        <taxon>Metazoa</taxon>
        <taxon>Ecdysozoa</taxon>
        <taxon>Arthropoda</taxon>
        <taxon>Chelicerata</taxon>
        <taxon>Arachnida</taxon>
        <taxon>Araneae</taxon>
        <taxon>Araneomorphae</taxon>
        <taxon>Entelegynae</taxon>
        <taxon>Araneoidea</taxon>
        <taxon>Araneidae</taxon>
        <taxon>Araneus</taxon>
    </lineage>
</organism>
<dbReference type="AlphaFoldDB" id="A0A4Y2CMN1"/>
<dbReference type="EMBL" id="BGPR01000210">
    <property type="protein sequence ID" value="GBM04997.1"/>
    <property type="molecule type" value="Genomic_DNA"/>
</dbReference>
<keyword evidence="3" id="KW-1185">Reference proteome</keyword>
<dbReference type="Pfam" id="PF00651">
    <property type="entry name" value="BTB"/>
    <property type="match status" value="1"/>
</dbReference>
<dbReference type="SUPFAM" id="SSF49599">
    <property type="entry name" value="TRAF domain-like"/>
    <property type="match status" value="1"/>
</dbReference>
<gene>
    <name evidence="2" type="primary">rdx_17</name>
    <name evidence="2" type="ORF">AVEN_60201_1</name>
</gene>
<sequence>MLSKFSSEKGECTVIWKVENFSFCLEKTSKDICGVKFISEMIDYTNWILCLLKDSEAGENVVCLLKRKSGGPETVTIAFKVIALSPDGNDLLLTDVPTHTFEKDGYYTSDNLQETSGSLTNLLWKGTLILKCYLKKVVREERVSKTCFLRSRIEAETKDFLWTLKKYDLEAKCGNISIALNSMHGIKALKVELLCKLTEKFLIIRIYSEDYLSKSTYVRCKISLLDSKGNTLASAEDGHIFEKNSRSDIWRFPDFITRQMLTDFVFHLSFKLTISSKSDGKISEQNFYKFPLYQELDSVASEVSLNSDLLRLYSERKFCDVTLKAGDKEFGAHKNILSIRSPVFDSMFQNDMLEINTGVVNIPDVDAEILNMMLEYIYSDKFEDLRMENAMKLYQAADKYQILSLKDKCSSLLKSTLTTSNVFCVLAFADDHHDGKLHTAVKDFICIFGYELLDSDMWRNFMAERVSLAAEIMHQVTMNFLKSL</sequence>
<proteinExistence type="predicted"/>
<reference evidence="2 3" key="1">
    <citation type="journal article" date="2019" name="Sci. Rep.">
        <title>Orb-weaving spider Araneus ventricosus genome elucidates the spidroin gene catalogue.</title>
        <authorList>
            <person name="Kono N."/>
            <person name="Nakamura H."/>
            <person name="Ohtoshi R."/>
            <person name="Moran D.A.P."/>
            <person name="Shinohara A."/>
            <person name="Yoshida Y."/>
            <person name="Fujiwara M."/>
            <person name="Mori M."/>
            <person name="Tomita M."/>
            <person name="Arakawa K."/>
        </authorList>
    </citation>
    <scope>NUCLEOTIDE SEQUENCE [LARGE SCALE GENOMIC DNA]</scope>
</reference>